<keyword evidence="4 6" id="KW-0067">ATP-binding</keyword>
<evidence type="ECO:0000256" key="5">
    <source>
        <dbReference type="ARBA" id="ARBA00048539"/>
    </source>
</evidence>
<dbReference type="InterPro" id="IPR012795">
    <property type="entry name" value="tRNA_Ile_lys_synt_N"/>
</dbReference>
<dbReference type="EMBL" id="LN824141">
    <property type="protein sequence ID" value="CEP78142.1"/>
    <property type="molecule type" value="Genomic_DNA"/>
</dbReference>
<dbReference type="PANTHER" id="PTHR43033:SF1">
    <property type="entry name" value="TRNA(ILE)-LYSIDINE SYNTHASE-RELATED"/>
    <property type="match status" value="1"/>
</dbReference>
<dbReference type="Proteomes" id="UP000032809">
    <property type="component" value="Chromosome I"/>
</dbReference>
<comment type="catalytic activity">
    <reaction evidence="5 6">
        <text>cytidine(34) in tRNA(Ile2) + L-lysine + ATP = lysidine(34) in tRNA(Ile2) + AMP + diphosphate + H(+)</text>
        <dbReference type="Rhea" id="RHEA:43744"/>
        <dbReference type="Rhea" id="RHEA-COMP:10625"/>
        <dbReference type="Rhea" id="RHEA-COMP:10670"/>
        <dbReference type="ChEBI" id="CHEBI:15378"/>
        <dbReference type="ChEBI" id="CHEBI:30616"/>
        <dbReference type="ChEBI" id="CHEBI:32551"/>
        <dbReference type="ChEBI" id="CHEBI:33019"/>
        <dbReference type="ChEBI" id="CHEBI:82748"/>
        <dbReference type="ChEBI" id="CHEBI:83665"/>
        <dbReference type="ChEBI" id="CHEBI:456215"/>
        <dbReference type="EC" id="6.3.4.19"/>
    </reaction>
</comment>
<keyword evidence="2 6" id="KW-0819">tRNA processing</keyword>
<dbReference type="GO" id="GO:0005737">
    <property type="term" value="C:cytoplasm"/>
    <property type="evidence" value="ECO:0007669"/>
    <property type="project" value="UniProtKB-SubCell"/>
</dbReference>
<comment type="domain">
    <text evidence="6">The N-terminal region contains the highly conserved SGGXDS motif, predicted to be a P-loop motif involved in ATP binding.</text>
</comment>
<evidence type="ECO:0000259" key="7">
    <source>
        <dbReference type="Pfam" id="PF01171"/>
    </source>
</evidence>
<dbReference type="RefSeq" id="WP_045087653.1">
    <property type="nucleotide sequence ID" value="NZ_LN824141.1"/>
</dbReference>
<reference evidence="9" key="1">
    <citation type="submission" date="2014-11" db="EMBL/GenBank/DDBJ databases">
        <authorList>
            <person name="Wibberg D."/>
        </authorList>
    </citation>
    <scope>NUCLEOTIDE SEQUENCE [LARGE SCALE GENOMIC DNA]</scope>
    <source>
        <strain evidence="9">L3</strain>
    </source>
</reference>
<evidence type="ECO:0000313" key="8">
    <source>
        <dbReference type="EMBL" id="CEP78142.1"/>
    </source>
</evidence>
<dbReference type="SUPFAM" id="SSF52402">
    <property type="entry name" value="Adenine nucleotide alpha hydrolases-like"/>
    <property type="match status" value="1"/>
</dbReference>
<comment type="subcellular location">
    <subcellularLocation>
        <location evidence="6">Cytoplasm</location>
    </subcellularLocation>
</comment>
<dbReference type="InterPro" id="IPR011063">
    <property type="entry name" value="TilS/TtcA_N"/>
</dbReference>
<evidence type="ECO:0000256" key="4">
    <source>
        <dbReference type="ARBA" id="ARBA00022840"/>
    </source>
</evidence>
<name>A0A0C7NQH6_DEFTU</name>
<comment type="function">
    <text evidence="6">Ligates lysine onto the cytidine present at position 34 of the AUA codon-specific tRNA(Ile) that contains the anticodon CAU, in an ATP-dependent manner. Cytidine is converted to lysidine, thus changing the amino acid specificity of the tRNA from methionine to isoleucine.</text>
</comment>
<dbReference type="PANTHER" id="PTHR43033">
    <property type="entry name" value="TRNA(ILE)-LYSIDINE SYNTHASE-RELATED"/>
    <property type="match status" value="1"/>
</dbReference>
<dbReference type="CDD" id="cd01992">
    <property type="entry name" value="TilS_N"/>
    <property type="match status" value="1"/>
</dbReference>
<dbReference type="AlphaFoldDB" id="A0A0C7NQH6"/>
<feature type="domain" description="tRNA(Ile)-lysidine/2-thiocytidine synthase N-terminal" evidence="7">
    <location>
        <begin position="25"/>
        <end position="204"/>
    </location>
</feature>
<evidence type="ECO:0000256" key="6">
    <source>
        <dbReference type="HAMAP-Rule" id="MF_01161"/>
    </source>
</evidence>
<dbReference type="HAMAP" id="MF_01161">
    <property type="entry name" value="tRNA_Ile_lys_synt"/>
    <property type="match status" value="1"/>
</dbReference>
<protein>
    <recommendedName>
        <fullName evidence="6">tRNA(Ile)-lysidine synthase</fullName>
        <ecNumber evidence="6">6.3.4.19</ecNumber>
    </recommendedName>
    <alternativeName>
        <fullName evidence="6">tRNA(Ile)-2-lysyl-cytidine synthase</fullName>
    </alternativeName>
    <alternativeName>
        <fullName evidence="6">tRNA(Ile)-lysidine synthetase</fullName>
    </alternativeName>
</protein>
<accession>A0A0C7NQH6</accession>
<dbReference type="EC" id="6.3.4.19" evidence="6"/>
<comment type="similarity">
    <text evidence="6">Belongs to the tRNA(Ile)-lysidine synthase family.</text>
</comment>
<evidence type="ECO:0000313" key="9">
    <source>
        <dbReference type="Proteomes" id="UP000032809"/>
    </source>
</evidence>
<dbReference type="InterPro" id="IPR012094">
    <property type="entry name" value="tRNA_Ile_lys_synt"/>
</dbReference>
<sequence length="317" mass="37391">MVLQDFEKKIFKFIKDYKIFNKYDKILLGVSGGKDSISLLNCMSKLSHIYELELSVAHLNHGMREEAGRDEDFVRQICKKLNVPFFVEKKEVFKYASEKKVGVEVAGRDLRYDFFFRTLKELNYDKIATAHHMDDLAETIIYRIIRGTGIYGLAGMVPLEGVLAKPMLCVSLEEIENYVTINNIPYVEDKYNYSLEYSRNKIRYEISPKMKEINPSFQKSFFRLASTVWEYRDEVEKKFNERVHKTDENSYKIKLENDFFDSEVLRLTFLKFQKYPPNMEETKKVLLMKNKGYRNLKGLKIVKEKDFLIVTKDNNAA</sequence>
<organism evidence="8 9">
    <name type="scientific">Defluviitoga tunisiensis</name>
    <dbReference type="NCBI Taxonomy" id="1006576"/>
    <lineage>
        <taxon>Bacteria</taxon>
        <taxon>Thermotogati</taxon>
        <taxon>Thermotogota</taxon>
        <taxon>Thermotogae</taxon>
        <taxon>Petrotogales</taxon>
        <taxon>Petrotogaceae</taxon>
        <taxon>Defluviitoga</taxon>
    </lineage>
</organism>
<keyword evidence="1 6" id="KW-0436">Ligase</keyword>
<dbReference type="GO" id="GO:0005524">
    <property type="term" value="F:ATP binding"/>
    <property type="evidence" value="ECO:0007669"/>
    <property type="project" value="UniProtKB-UniRule"/>
</dbReference>
<dbReference type="GO" id="GO:0006400">
    <property type="term" value="P:tRNA modification"/>
    <property type="evidence" value="ECO:0007669"/>
    <property type="project" value="UniProtKB-UniRule"/>
</dbReference>
<dbReference type="NCBIfam" id="TIGR02432">
    <property type="entry name" value="lysidine_TilS_N"/>
    <property type="match status" value="1"/>
</dbReference>
<dbReference type="KEGG" id="dtn:DTL3_0835"/>
<gene>
    <name evidence="6" type="primary">tilS</name>
    <name evidence="8" type="synonym">mesJ</name>
    <name evidence="8" type="ORF">DTL3_0835</name>
</gene>
<dbReference type="Gene3D" id="3.40.50.620">
    <property type="entry name" value="HUPs"/>
    <property type="match status" value="1"/>
</dbReference>
<dbReference type="OrthoDB" id="9807403at2"/>
<keyword evidence="3 6" id="KW-0547">Nucleotide-binding</keyword>
<dbReference type="STRING" id="1006576.DTL3_0835"/>
<keyword evidence="6" id="KW-0963">Cytoplasm</keyword>
<evidence type="ECO:0000256" key="3">
    <source>
        <dbReference type="ARBA" id="ARBA00022741"/>
    </source>
</evidence>
<keyword evidence="9" id="KW-1185">Reference proteome</keyword>
<dbReference type="InterPro" id="IPR014729">
    <property type="entry name" value="Rossmann-like_a/b/a_fold"/>
</dbReference>
<dbReference type="PATRIC" id="fig|1006576.9.peg.822"/>
<evidence type="ECO:0000256" key="1">
    <source>
        <dbReference type="ARBA" id="ARBA00022598"/>
    </source>
</evidence>
<feature type="binding site" evidence="6">
    <location>
        <begin position="31"/>
        <end position="36"/>
    </location>
    <ligand>
        <name>ATP</name>
        <dbReference type="ChEBI" id="CHEBI:30616"/>
    </ligand>
</feature>
<dbReference type="Pfam" id="PF01171">
    <property type="entry name" value="ATP_bind_3"/>
    <property type="match status" value="1"/>
</dbReference>
<evidence type="ECO:0000256" key="2">
    <source>
        <dbReference type="ARBA" id="ARBA00022694"/>
    </source>
</evidence>
<dbReference type="GO" id="GO:0032267">
    <property type="term" value="F:tRNA(Ile)-lysidine synthase activity"/>
    <property type="evidence" value="ECO:0007669"/>
    <property type="project" value="UniProtKB-EC"/>
</dbReference>
<proteinExistence type="inferred from homology"/>
<dbReference type="HOGENOM" id="CLU_018869_0_0_0"/>